<accession>A0A3B0T2M5</accession>
<dbReference type="InterPro" id="IPR022002">
    <property type="entry name" value="ChsH2_Znr"/>
</dbReference>
<dbReference type="InterPro" id="IPR012340">
    <property type="entry name" value="NA-bd_OB-fold"/>
</dbReference>
<dbReference type="Gene3D" id="6.10.30.10">
    <property type="match status" value="1"/>
</dbReference>
<evidence type="ECO:0000259" key="1">
    <source>
        <dbReference type="Pfam" id="PF01796"/>
    </source>
</evidence>
<dbReference type="Pfam" id="PF01796">
    <property type="entry name" value="OB_ChsH2_C"/>
    <property type="match status" value="1"/>
</dbReference>
<name>A0A3B0T2M5_9ZZZZ</name>
<sequence>MPWRIAEGGTLTVPAPGISFRPGELETHPDGTGNLLGSRCRACGAHFFPIREACAGCLSDDLETVQFSTRGVLYTFSIVRQSVPAFEVPYALGYVDFPEKVRIMGQISGCDFDDIKIGMDMELVLEPFGTDDEGNELTGYRFRPVEADND</sequence>
<organism evidence="3">
    <name type="scientific">hydrothermal vent metagenome</name>
    <dbReference type="NCBI Taxonomy" id="652676"/>
    <lineage>
        <taxon>unclassified sequences</taxon>
        <taxon>metagenomes</taxon>
        <taxon>ecological metagenomes</taxon>
    </lineage>
</organism>
<dbReference type="AlphaFoldDB" id="A0A3B0T2M5"/>
<feature type="domain" description="ChsH2 C-terminal OB-fold" evidence="1">
    <location>
        <begin position="65"/>
        <end position="125"/>
    </location>
</feature>
<protein>
    <submittedName>
        <fullName evidence="3">Uncharacterized protein</fullName>
    </submittedName>
</protein>
<evidence type="ECO:0000259" key="2">
    <source>
        <dbReference type="Pfam" id="PF12172"/>
    </source>
</evidence>
<feature type="domain" description="ChsH2 rubredoxin-like zinc ribbon" evidence="2">
    <location>
        <begin position="33"/>
        <end position="63"/>
    </location>
</feature>
<dbReference type="EMBL" id="UOEK01000482">
    <property type="protein sequence ID" value="VAW08692.1"/>
    <property type="molecule type" value="Genomic_DNA"/>
</dbReference>
<gene>
    <name evidence="3" type="ORF">MNBD_ACTINO02-632</name>
</gene>
<dbReference type="PANTHER" id="PTHR34075">
    <property type="entry name" value="BLR3430 PROTEIN"/>
    <property type="match status" value="1"/>
</dbReference>
<proteinExistence type="predicted"/>
<dbReference type="InterPro" id="IPR002878">
    <property type="entry name" value="ChsH2_C"/>
</dbReference>
<evidence type="ECO:0000313" key="3">
    <source>
        <dbReference type="EMBL" id="VAW08692.1"/>
    </source>
</evidence>
<dbReference type="SUPFAM" id="SSF50249">
    <property type="entry name" value="Nucleic acid-binding proteins"/>
    <property type="match status" value="1"/>
</dbReference>
<dbReference type="InterPro" id="IPR052513">
    <property type="entry name" value="Thioester_dehydratase-like"/>
</dbReference>
<dbReference type="Pfam" id="PF12172">
    <property type="entry name" value="zf-ChsH2"/>
    <property type="match status" value="1"/>
</dbReference>
<reference evidence="3" key="1">
    <citation type="submission" date="2018-06" db="EMBL/GenBank/DDBJ databases">
        <authorList>
            <person name="Zhirakovskaya E."/>
        </authorList>
    </citation>
    <scope>NUCLEOTIDE SEQUENCE</scope>
</reference>
<dbReference type="PANTHER" id="PTHR34075:SF5">
    <property type="entry name" value="BLR3430 PROTEIN"/>
    <property type="match status" value="1"/>
</dbReference>